<dbReference type="SMART" id="SM01359">
    <property type="entry name" value="A2M_N_2"/>
    <property type="match status" value="1"/>
</dbReference>
<evidence type="ECO:0000313" key="4">
    <source>
        <dbReference type="Proteomes" id="UP000650616"/>
    </source>
</evidence>
<dbReference type="RefSeq" id="WP_170016022.1">
    <property type="nucleotide sequence ID" value="NZ_CP012545.1"/>
</dbReference>
<organism evidence="3 4">
    <name type="scientific">Campylobacter californiensis</name>
    <dbReference type="NCBI Taxonomy" id="1032243"/>
    <lineage>
        <taxon>Bacteria</taxon>
        <taxon>Pseudomonadati</taxon>
        <taxon>Campylobacterota</taxon>
        <taxon>Epsilonproteobacteria</taxon>
        <taxon>Campylobacterales</taxon>
        <taxon>Campylobacteraceae</taxon>
        <taxon>Campylobacter</taxon>
    </lineage>
</organism>
<dbReference type="Gene3D" id="1.50.10.20">
    <property type="match status" value="1"/>
</dbReference>
<accession>A0AAW3ZS10</accession>
<evidence type="ECO:0000259" key="2">
    <source>
        <dbReference type="SMART" id="SM01359"/>
    </source>
</evidence>
<dbReference type="InterPro" id="IPR051802">
    <property type="entry name" value="YfhM-like"/>
</dbReference>
<dbReference type="GO" id="GO:0004866">
    <property type="term" value="F:endopeptidase inhibitor activity"/>
    <property type="evidence" value="ECO:0007669"/>
    <property type="project" value="TreeGrafter"/>
</dbReference>
<dbReference type="CDD" id="cd02891">
    <property type="entry name" value="A2M_like"/>
    <property type="match status" value="1"/>
</dbReference>
<dbReference type="Pfam" id="PF11974">
    <property type="entry name" value="bMG3"/>
    <property type="match status" value="1"/>
</dbReference>
<keyword evidence="1" id="KW-0732">Signal</keyword>
<sequence length="1709" mass="192359">MNLSKALLILFTTINLSALTFDQNITQTPFSIEFGVNETIDEKLVGTTSDDKILTCVPEINATIEYKTKSIILYTKDLHAGKKHTCKMQNSKINFSTPNFELKSIDKISDYKFVLKFNDKVSANELKQKLAINDNNFSIQNSFEKAFVIALDKAQSNPAFNLPKDFSSEFNATLGADLNITYSKPLNEENIVVENEKAKTLTIDKLYPQSLNNGKLAARIYLKDWLYNDRNFNKFIEIKGVKNFQITNIGYVIDENKTDEIGEDFYYYFDIVSDEFKALNEYEITIKKGFGDNWNVVRDDSTYIVKMPNLAPFAEFINDKPYISSVGEIGIRSVNVSNLKVVIEKLSDQNYRYFLNFKPQPNDIDEFVSEIASKNYELGGVLNEFSSHKIKLDFTGVTDGIYRVNLYYDKDKHTSKVVYLSDIAVNAKLSKDEIFVFANRLGENIMLANANVKIYSKKNDEITIGATNDEGVFKFSKKDIYKDVGSVVVSLAKEQNFLIINEDGHINKDAAYSLKDGNQTIDAFTHFASNLIRPDESIKGVSYLRDRNFTPISNMPVKVKITDPQNKEIANLTYQTNEVGAFDFNESISSELSGRFTFSVIYAGKILSKEPFYVESFTPTRIKNEITLAKDKFHAQELGKILLSSSYLFGSKASFLNGSLEIDFVDLEYKNEQYKDYKFKDDTVKNLALDGFYKPVKLDENGTSKESFVIDINDSVQTQSIANGIINFNINDDGQNVSASKLITIFPKQNLVGIYANKNFVEPEEKVNFKTVVLDTKSMKEVKSNLKFEIKRRIWNYTTDAFNELRWFESLETIATFTQENSALEYAFAQSGNYTVVVTDIISKASTSIDIDVSGYTYSTLMPTKELSKAQIKLNAKSYKKGDELSADISSVIKEGLALVTVESGNVKAYKLARIKNNSANVKFKLDFDFTGLYVSANIYRLADEGSTPFRTHAKVYANADKSDRNIQLLLNAPKSSFTNKDVKIEIETEPNADIALFLADFGILNITSQPSPNPLQFFDKVVSDGVFDYDFYDRLTGYKLNAKTLNFGGDSAANMLMAAKMAKYESPVDTKNIKTFYEATKLKADENGTAVYMFKTPSDFNSAIRIDVISSSKLKMSSTSAVLEVKDDVVLKPTKLSYMINGDEIEGILRILNTTENKKTLNLSSSHSHNLDINLSQTSVNLQPFENIALNFNIKAKDVADAKFEITATDEANNTFANLNNITIINAQPKSTYAKSFSVHKSRKFKLANGYTDIAIDASSSIYGLLAAMSKNLISYPYGCSEQRSSRLLALLHAKSADETEEKDRVRFINSAIKELSKMQNKNGEFGYWSELGAVDSFASIYTADVLFELSKAGFNVDENIKKQAINGLKHHTNGDNALYAMYVLSKNSKASMSEINQIYDTKNYTKTTLSKYLMASILQAVGYKNEALMVLKNLDVVKTENESIGFSSNLRDKAFILYLHATNFEKNTFSDNLAKELLTKTNSARSTQERAFMLRALNAYFADLKDDKDVKFKVKYDGKVEEFNANQTINLNTKKGEFEVEATGDLFITISSSAYIPLQIKHAKEKKELDIYRTFVTNDGKEISLNSLKLNDIVYSKVEILSKADLVGALNEITSTCFEPINENLANFTRDEAVTNSINLSHQLIKDDKDDRVLSFFELKGGENAIIYTPYRVVLKGKCSLPAVIGENMYNEAQNDYDLATKSFIIK</sequence>
<keyword evidence="4" id="KW-1185">Reference proteome</keyword>
<evidence type="ECO:0000313" key="3">
    <source>
        <dbReference type="EMBL" id="MBE3607957.1"/>
    </source>
</evidence>
<dbReference type="PANTHER" id="PTHR40094:SF1">
    <property type="entry name" value="UBIQUITIN DOMAIN-CONTAINING PROTEIN"/>
    <property type="match status" value="1"/>
</dbReference>
<feature type="signal peptide" evidence="1">
    <location>
        <begin position="1"/>
        <end position="18"/>
    </location>
</feature>
<name>A0AAW3ZS10_9BACT</name>
<dbReference type="PANTHER" id="PTHR40094">
    <property type="entry name" value="ALPHA-2-MACROGLOBULIN HOMOLOG"/>
    <property type="match status" value="1"/>
</dbReference>
<proteinExistence type="predicted"/>
<dbReference type="Gene3D" id="2.60.40.1930">
    <property type="match status" value="1"/>
</dbReference>
<evidence type="ECO:0000256" key="1">
    <source>
        <dbReference type="SAM" id="SignalP"/>
    </source>
</evidence>
<dbReference type="Proteomes" id="UP000650616">
    <property type="component" value="Unassembled WGS sequence"/>
</dbReference>
<dbReference type="InterPro" id="IPR008930">
    <property type="entry name" value="Terpenoid_cyclase/PrenylTrfase"/>
</dbReference>
<dbReference type="EMBL" id="LIWG01000004">
    <property type="protein sequence ID" value="MBE3607957.1"/>
    <property type="molecule type" value="Genomic_DNA"/>
</dbReference>
<comment type="caution">
    <text evidence="3">The sequence shown here is derived from an EMBL/GenBank/DDBJ whole genome shotgun (WGS) entry which is preliminary data.</text>
</comment>
<feature type="domain" description="Alpha-2-macroglobulin bait region" evidence="2">
    <location>
        <begin position="870"/>
        <end position="1007"/>
    </location>
</feature>
<gene>
    <name evidence="3" type="ORF">CCAL9337_04325</name>
</gene>
<reference evidence="3 4" key="1">
    <citation type="submission" date="2015-08" db="EMBL/GenBank/DDBJ databases">
        <title>Comparative genomics of the Campylobacter concisus group.</title>
        <authorList>
            <person name="Yee E."/>
            <person name="Chapman M.H."/>
            <person name="Huynh S."/>
            <person name="Bono J.L."/>
            <person name="On S.L."/>
            <person name="St Leger J."/>
            <person name="Foster G."/>
            <person name="Parker C.T."/>
            <person name="Miller W.G."/>
        </authorList>
    </citation>
    <scope>NUCLEOTIDE SEQUENCE [LARGE SCALE GENOMIC DNA]</scope>
    <source>
        <strain evidence="3 4">RM9337</strain>
    </source>
</reference>
<protein>
    <submittedName>
        <fullName evidence="3">Alpha-2-macroglobulin</fullName>
    </submittedName>
</protein>
<feature type="chain" id="PRO_5043498448" evidence="1">
    <location>
        <begin position="19"/>
        <end position="1709"/>
    </location>
</feature>
<dbReference type="InterPro" id="IPR011625">
    <property type="entry name" value="A2M_N_BRD"/>
</dbReference>
<dbReference type="SUPFAM" id="SSF48239">
    <property type="entry name" value="Terpenoid cyclases/Protein prenyltransferases"/>
    <property type="match status" value="1"/>
</dbReference>
<dbReference type="InterPro" id="IPR021868">
    <property type="entry name" value="Alpha_2_Macroglob_MG3"/>
</dbReference>